<evidence type="ECO:0000313" key="5">
    <source>
        <dbReference type="Ensembl" id="ENSPNYP00000029136.1"/>
    </source>
</evidence>
<dbReference type="GO" id="GO:0005737">
    <property type="term" value="C:cytoplasm"/>
    <property type="evidence" value="ECO:0007669"/>
    <property type="project" value="TreeGrafter"/>
</dbReference>
<protein>
    <recommendedName>
        <fullName evidence="4">Gamma-glutamylcyclotransferase</fullName>
        <ecNumber evidence="4">4.3.2.7</ecNumber>
    </recommendedName>
</protein>
<dbReference type="InterPro" id="IPR006840">
    <property type="entry name" value="ChaC"/>
</dbReference>
<keyword evidence="2 4" id="KW-0456">Lyase</keyword>
<dbReference type="GeneTree" id="ENSGT00390000003855"/>
<dbReference type="InterPro" id="IPR036568">
    <property type="entry name" value="GGCT-like_sf"/>
</dbReference>
<dbReference type="Pfam" id="PF04752">
    <property type="entry name" value="ChaC"/>
    <property type="match status" value="2"/>
</dbReference>
<name>A0A3B4H6V7_9CICH</name>
<dbReference type="CDD" id="cd06661">
    <property type="entry name" value="GGCT_like"/>
    <property type="match status" value="1"/>
</dbReference>
<dbReference type="InterPro" id="IPR013024">
    <property type="entry name" value="GGCT-like"/>
</dbReference>
<comment type="function">
    <text evidence="4">Catalyzes the cleavage of glutathione into 5-oxo-L-proline and a Cys-Gly dipeptide. Acts specifically on glutathione, but not on other gamma-glutamyl peptides.</text>
</comment>
<dbReference type="GO" id="GO:0003839">
    <property type="term" value="F:gamma-glutamylcyclotransferase activity"/>
    <property type="evidence" value="ECO:0007669"/>
    <property type="project" value="UniProtKB-UniRule"/>
</dbReference>
<dbReference type="EC" id="4.3.2.7" evidence="4"/>
<accession>A0A3B4H6V7</accession>
<organism evidence="5">
    <name type="scientific">Pundamilia nyererei</name>
    <dbReference type="NCBI Taxonomy" id="303518"/>
    <lineage>
        <taxon>Eukaryota</taxon>
        <taxon>Metazoa</taxon>
        <taxon>Chordata</taxon>
        <taxon>Craniata</taxon>
        <taxon>Vertebrata</taxon>
        <taxon>Euteleostomi</taxon>
        <taxon>Actinopterygii</taxon>
        <taxon>Neopterygii</taxon>
        <taxon>Teleostei</taxon>
        <taxon>Neoteleostei</taxon>
        <taxon>Acanthomorphata</taxon>
        <taxon>Ovalentaria</taxon>
        <taxon>Cichlomorphae</taxon>
        <taxon>Cichliformes</taxon>
        <taxon>Cichlidae</taxon>
        <taxon>African cichlids</taxon>
        <taxon>Pseudocrenilabrinae</taxon>
        <taxon>Haplochromini</taxon>
        <taxon>Pundamilia</taxon>
    </lineage>
</organism>
<comment type="catalytic activity">
    <reaction evidence="3 4">
        <text>glutathione = L-cysteinylglycine + 5-oxo-L-proline</text>
        <dbReference type="Rhea" id="RHEA:47724"/>
        <dbReference type="ChEBI" id="CHEBI:57925"/>
        <dbReference type="ChEBI" id="CHEBI:58402"/>
        <dbReference type="ChEBI" id="CHEBI:61694"/>
        <dbReference type="EC" id="4.3.2.7"/>
    </reaction>
</comment>
<reference evidence="5" key="1">
    <citation type="submission" date="2023-09" db="UniProtKB">
        <authorList>
            <consortium name="Ensembl"/>
        </authorList>
    </citation>
    <scope>IDENTIFICATION</scope>
</reference>
<evidence type="ECO:0000256" key="1">
    <source>
        <dbReference type="ARBA" id="ARBA00009662"/>
    </source>
</evidence>
<dbReference type="STRING" id="303518.ENSPNYP00000029136"/>
<gene>
    <name evidence="5" type="primary">CHAC1</name>
</gene>
<dbReference type="Ensembl" id="ENSPNYT00000029848.1">
    <property type="protein sequence ID" value="ENSPNYP00000029136.1"/>
    <property type="gene ID" value="ENSPNYG00000021956.1"/>
</dbReference>
<dbReference type="GO" id="GO:0006751">
    <property type="term" value="P:glutathione catabolic process"/>
    <property type="evidence" value="ECO:0007669"/>
    <property type="project" value="UniProtKB-UniRule"/>
</dbReference>
<dbReference type="SUPFAM" id="SSF110857">
    <property type="entry name" value="Gamma-glutamyl cyclotransferase-like"/>
    <property type="match status" value="1"/>
</dbReference>
<evidence type="ECO:0000256" key="3">
    <source>
        <dbReference type="ARBA" id="ARBA00048073"/>
    </source>
</evidence>
<dbReference type="GO" id="GO:0061928">
    <property type="term" value="F:glutathione specific gamma-glutamylcyclotransferase activity"/>
    <property type="evidence" value="ECO:0007669"/>
    <property type="project" value="UniProtKB-EC"/>
</dbReference>
<dbReference type="Gene3D" id="3.10.490.10">
    <property type="entry name" value="Gamma-glutamyl cyclotransferase-like"/>
    <property type="match status" value="1"/>
</dbReference>
<dbReference type="PANTHER" id="PTHR12192:SF26">
    <property type="entry name" value="GLUTATHIONE-SPECIFIC GAMMA-GLUTAMYLCYCLOTRANSFERASE 1"/>
    <property type="match status" value="1"/>
</dbReference>
<evidence type="ECO:0000256" key="4">
    <source>
        <dbReference type="RuleBase" id="RU363081"/>
    </source>
</evidence>
<dbReference type="PANTHER" id="PTHR12192">
    <property type="entry name" value="CATION TRANSPORT PROTEIN CHAC-RELATED"/>
    <property type="match status" value="1"/>
</dbReference>
<dbReference type="AlphaFoldDB" id="A0A3B4H6V7"/>
<proteinExistence type="inferred from homology"/>
<sequence>MKPQDITKEKSSLWIFGYGSLVWKPDFEHKRRKIGYIRGYKRRFWHGDDFHRGDKEKVRFAATPGTQVFPADSDPLGVRSCIFRCRPQYVVVKYEAFSCWLLSSHCRCFCSLQPARVVTLIADEEACTWGVAYEVTECQVEASLQYLNMREVVQGGYITEMVEFIPKDGHGSVLSLVYIATPDNPIYLGPASDGEIAAQIAICRGNTGHNIEYLVRLAEFMRHHCPEVEDEHLFSIETAVLNIFSNCRELRSNDRKSLLLEVI</sequence>
<evidence type="ECO:0000256" key="2">
    <source>
        <dbReference type="ARBA" id="ARBA00023239"/>
    </source>
</evidence>
<comment type="similarity">
    <text evidence="1">Belongs to the gamma-glutamylcyclotransferase family. ChaC subfamily.</text>
</comment>